<keyword evidence="2" id="KW-0315">Glutamine amidotransferase</keyword>
<dbReference type="SUPFAM" id="SSF52317">
    <property type="entry name" value="Class I glutamine amidotransferase-like"/>
    <property type="match status" value="1"/>
</dbReference>
<proteinExistence type="predicted"/>
<dbReference type="Pfam" id="PF00117">
    <property type="entry name" value="GATase"/>
    <property type="match status" value="1"/>
</dbReference>
<protein>
    <submittedName>
        <fullName evidence="2">Glutamine amidotransferase class-I</fullName>
    </submittedName>
</protein>
<keyword evidence="2" id="KW-0808">Transferase</keyword>
<dbReference type="EMBL" id="JNAX01000013">
    <property type="protein sequence ID" value="KGG20154.1"/>
    <property type="molecule type" value="Genomic_DNA"/>
</dbReference>
<dbReference type="CDD" id="cd01741">
    <property type="entry name" value="GATase1_1"/>
    <property type="match status" value="1"/>
</dbReference>
<organism evidence="2 3">
    <name type="scientific">Prochlorococcus marinus str. PAC1</name>
    <dbReference type="NCBI Taxonomy" id="59924"/>
    <lineage>
        <taxon>Bacteria</taxon>
        <taxon>Bacillati</taxon>
        <taxon>Cyanobacteriota</taxon>
        <taxon>Cyanophyceae</taxon>
        <taxon>Synechococcales</taxon>
        <taxon>Prochlorococcaceae</taxon>
        <taxon>Prochlorococcus</taxon>
    </lineage>
</organism>
<name>A0A0A2C6A3_PROMR</name>
<dbReference type="GO" id="GO:0005829">
    <property type="term" value="C:cytosol"/>
    <property type="evidence" value="ECO:0007669"/>
    <property type="project" value="TreeGrafter"/>
</dbReference>
<dbReference type="Gene3D" id="3.40.50.880">
    <property type="match status" value="1"/>
</dbReference>
<dbReference type="InterPro" id="IPR029062">
    <property type="entry name" value="Class_I_gatase-like"/>
</dbReference>
<evidence type="ECO:0000313" key="3">
    <source>
        <dbReference type="Proteomes" id="UP000030392"/>
    </source>
</evidence>
<evidence type="ECO:0000313" key="2">
    <source>
        <dbReference type="EMBL" id="KGG20154.1"/>
    </source>
</evidence>
<comment type="caution">
    <text evidence="2">The sequence shown here is derived from an EMBL/GenBank/DDBJ whole genome shotgun (WGS) entry which is preliminary data.</text>
</comment>
<dbReference type="PANTHER" id="PTHR42695">
    <property type="entry name" value="GLUTAMINE AMIDOTRANSFERASE YLR126C-RELATED"/>
    <property type="match status" value="1"/>
</dbReference>
<gene>
    <name evidence="2" type="ORF">EV03_1355</name>
</gene>
<dbReference type="AlphaFoldDB" id="A0A0A2C6A3"/>
<feature type="domain" description="Glutamine amidotransferase" evidence="1">
    <location>
        <begin position="23"/>
        <end position="189"/>
    </location>
</feature>
<evidence type="ECO:0000259" key="1">
    <source>
        <dbReference type="Pfam" id="PF00117"/>
    </source>
</evidence>
<dbReference type="GO" id="GO:0016740">
    <property type="term" value="F:transferase activity"/>
    <property type="evidence" value="ECO:0007669"/>
    <property type="project" value="UniProtKB-KW"/>
</dbReference>
<dbReference type="PANTHER" id="PTHR42695:SF5">
    <property type="entry name" value="GLUTAMINE AMIDOTRANSFERASE YLR126C-RELATED"/>
    <property type="match status" value="1"/>
</dbReference>
<dbReference type="InterPro" id="IPR044992">
    <property type="entry name" value="ChyE-like"/>
</dbReference>
<dbReference type="PROSITE" id="PS51273">
    <property type="entry name" value="GATASE_TYPE_1"/>
    <property type="match status" value="1"/>
</dbReference>
<reference evidence="3" key="1">
    <citation type="journal article" date="2014" name="Sci. Data">
        <title>Genomes of diverse isolates of the marine cyanobacterium Prochlorococcus.</title>
        <authorList>
            <person name="Biller S."/>
            <person name="Berube P."/>
            <person name="Thompson J."/>
            <person name="Kelly L."/>
            <person name="Roggensack S."/>
            <person name="Awad L."/>
            <person name="Roache-Johnson K."/>
            <person name="Ding H."/>
            <person name="Giovannoni S.J."/>
            <person name="Moore L.R."/>
            <person name="Chisholm S.W."/>
        </authorList>
    </citation>
    <scope>NUCLEOTIDE SEQUENCE [LARGE SCALE GENOMIC DNA]</scope>
    <source>
        <strain evidence="3">PAC1</strain>
    </source>
</reference>
<dbReference type="Proteomes" id="UP000030392">
    <property type="component" value="Unassembled WGS sequence"/>
</dbReference>
<sequence>MSRLLVLQHLARERPGLFSKVAKERGFTVCTFRLDLGDSLPELRNGDLLLVLGGPMGIRDLGTSTYPWLIEEVGLIKEALNQDVGIIGVCLGAQLLAYAAGGDVERLQDEVSHQPLVEIGWDNIFPQSLDNNCKLTTLLNHSFPVLHWHGDRILLPNTAELIASSYRCKEQLFSISSLAYGIQFHVEIDDDMVNTWILEDQKFISSALGTDGQSILKQQQKEFGLKTLESRLEFLNILFDLLN</sequence>
<dbReference type="RefSeq" id="WP_036906373.1">
    <property type="nucleotide sequence ID" value="NZ_CP138967.1"/>
</dbReference>
<dbReference type="InterPro" id="IPR017926">
    <property type="entry name" value="GATASE"/>
</dbReference>
<accession>A0A0A2C6A3</accession>